<dbReference type="Proteomes" id="UP001295684">
    <property type="component" value="Unassembled WGS sequence"/>
</dbReference>
<comment type="caution">
    <text evidence="2">The sequence shown here is derived from an EMBL/GenBank/DDBJ whole genome shotgun (WGS) entry which is preliminary data.</text>
</comment>
<dbReference type="InterPro" id="IPR029016">
    <property type="entry name" value="GAF-like_dom_sf"/>
</dbReference>
<dbReference type="SUPFAM" id="SSF55781">
    <property type="entry name" value="GAF domain-like"/>
    <property type="match status" value="1"/>
</dbReference>
<keyword evidence="3" id="KW-1185">Reference proteome</keyword>
<name>A0AAD2D7G9_EUPCR</name>
<protein>
    <recommendedName>
        <fullName evidence="4">GAF domain-containing protein</fullName>
    </recommendedName>
</protein>
<sequence length="933" mass="107604">MKSTIYSPHIKSYSSVLATGRHRVINGTKESNDYANLDFTDEHLEDIPLKAPKLLTNVHSVDNLLYPEEEFREENYESQSSLKAPLNILCKQIKRKAGLERNSNLMLKKIKNTKDFRYNFGIQRRKSRVRRSLDAGLTRKPRVESLETEYGNPQHTSSKLHVSKQSLFKEFLLLHKNRTVGTSHSNTHLYSGCSSLRKDPKTFEMRNRLKPGNSLETKEARTILPGMSNRYLVNCNISNKLQKNRALQRHVSETSMEREDEVNLERIKEKYETQIKELQEENDKLRKKIEQLESLHTNLIMSTSDSSKDAEVQSFYQNIFITDLQKELDRKDAEISHFKLRILENNDAYGKLQQKNKKSSKIIKMYREMIQNQKEKENMKEEKNTSQELTKTQFDSFMDQNAEIYEIEKELLDKNIIPPKGSFQKMDNEVMNEVLSSFHNNSDSTTIVLQKLYNSIKEISKQGNINDLLEVAEGILSEMFSKSSGIIKGTKNQGSNQLKRGRITFLICNPVVLEAFNMEKKGYANNITIDGFEVFIAHSNKVYHKKSKIKRYNKIKRAGEKEFPFEPCFTSIDQAYYGKIVKGSMCHCCFKNTKTTNKLRGKLDSIHLIVQCDKNMSQNESGIFTSNEHFCLKIITQAISNTIEKIISGMQVNNIIDRTISALEIFGGITIQNNLASIFHSIEEWIPTVFNAKKACVFYIDKNEPQYIFTCTDIGEDEKGTKFIKNVAKFPCNQGYTGKCLEYKKCLVYQPPRANEVERNPEYQVQFKEELDNHVAERIVDWAIYVPLEDDRGEAQGVLQILNKETYGDLLFENNTKILIDKKLNTLSKVIATAIRNANTATSVMSLTHNMQDIMKSVKTMVEGELLIQSKESHVSENLVNISSLIGDIVSDKREKFFQDKILMKKVIEEIKENKKVKIKVKKKGNKQKTVHN</sequence>
<reference evidence="2" key="1">
    <citation type="submission" date="2023-07" db="EMBL/GenBank/DDBJ databases">
        <authorList>
            <consortium name="AG Swart"/>
            <person name="Singh M."/>
            <person name="Singh A."/>
            <person name="Seah K."/>
            <person name="Emmerich C."/>
        </authorList>
    </citation>
    <scope>NUCLEOTIDE SEQUENCE</scope>
    <source>
        <strain evidence="2">DP1</strain>
    </source>
</reference>
<dbReference type="EMBL" id="CAMPGE010024480">
    <property type="protein sequence ID" value="CAI2382313.1"/>
    <property type="molecule type" value="Genomic_DNA"/>
</dbReference>
<keyword evidence="1" id="KW-0175">Coiled coil</keyword>
<evidence type="ECO:0000313" key="2">
    <source>
        <dbReference type="EMBL" id="CAI2382313.1"/>
    </source>
</evidence>
<gene>
    <name evidence="2" type="ORF">ECRASSUSDP1_LOCUS23783</name>
</gene>
<dbReference type="AlphaFoldDB" id="A0AAD2D7G9"/>
<feature type="coiled-coil region" evidence="1">
    <location>
        <begin position="261"/>
        <end position="392"/>
    </location>
</feature>
<proteinExistence type="predicted"/>
<dbReference type="Gene3D" id="3.30.450.40">
    <property type="match status" value="1"/>
</dbReference>
<evidence type="ECO:0008006" key="4">
    <source>
        <dbReference type="Google" id="ProtNLM"/>
    </source>
</evidence>
<accession>A0AAD2D7G9</accession>
<evidence type="ECO:0000256" key="1">
    <source>
        <dbReference type="SAM" id="Coils"/>
    </source>
</evidence>
<organism evidence="2 3">
    <name type="scientific">Euplotes crassus</name>
    <dbReference type="NCBI Taxonomy" id="5936"/>
    <lineage>
        <taxon>Eukaryota</taxon>
        <taxon>Sar</taxon>
        <taxon>Alveolata</taxon>
        <taxon>Ciliophora</taxon>
        <taxon>Intramacronucleata</taxon>
        <taxon>Spirotrichea</taxon>
        <taxon>Hypotrichia</taxon>
        <taxon>Euplotida</taxon>
        <taxon>Euplotidae</taxon>
        <taxon>Moneuplotes</taxon>
    </lineage>
</organism>
<evidence type="ECO:0000313" key="3">
    <source>
        <dbReference type="Proteomes" id="UP001295684"/>
    </source>
</evidence>